<dbReference type="Pfam" id="PF20033">
    <property type="entry name" value="DUF6438"/>
    <property type="match status" value="1"/>
</dbReference>
<dbReference type="RefSeq" id="WP_161391263.1">
    <property type="nucleotide sequence ID" value="NZ_JBHSCP010000001.1"/>
</dbReference>
<evidence type="ECO:0000313" key="3">
    <source>
        <dbReference type="Proteomes" id="UP000469430"/>
    </source>
</evidence>
<organism evidence="2 3">
    <name type="scientific">Croceibacterium xixiisoli</name>
    <dbReference type="NCBI Taxonomy" id="1476466"/>
    <lineage>
        <taxon>Bacteria</taxon>
        <taxon>Pseudomonadati</taxon>
        <taxon>Pseudomonadota</taxon>
        <taxon>Alphaproteobacteria</taxon>
        <taxon>Sphingomonadales</taxon>
        <taxon>Erythrobacteraceae</taxon>
        <taxon>Croceibacterium</taxon>
    </lineage>
</organism>
<accession>A0A6I4TWB4</accession>
<feature type="domain" description="DUF6438" evidence="1">
    <location>
        <begin position="83"/>
        <end position="199"/>
    </location>
</feature>
<dbReference type="InterPro" id="IPR036770">
    <property type="entry name" value="Ankyrin_rpt-contain_sf"/>
</dbReference>
<dbReference type="OrthoDB" id="7172369at2"/>
<evidence type="ECO:0000259" key="1">
    <source>
        <dbReference type="Pfam" id="PF20033"/>
    </source>
</evidence>
<dbReference type="Proteomes" id="UP000469430">
    <property type="component" value="Unassembled WGS sequence"/>
</dbReference>
<dbReference type="AlphaFoldDB" id="A0A6I4TWB4"/>
<evidence type="ECO:0000313" key="2">
    <source>
        <dbReference type="EMBL" id="MXO99550.1"/>
    </source>
</evidence>
<keyword evidence="3" id="KW-1185">Reference proteome</keyword>
<sequence length="472" mass="50346">MIDAALAESGWQRMIRSLSFWNGEASRTEQALEAARQWRFRAQQFDGRPVQAVGIITIKYLQPEIAASPAAEFPNGTPADTEMMLERTGCYGSCPAYKVSISGQGRVRFSADGAHSYVAWSGIHETRVSPQVAAELIEAFRSAHFAGLRPACEVAAIDSPTYLLTLRRGGRTIRVEDHLCQLDGMPASVTALQDMIDRLAGTRRWIIGNVDTVAAMKAEGLDLASPQVANIAAQAIRNSWGDRNRTPDIAQFLTRLVDAGARLDLPVDGSAEDMDAGSIPLGRMIALFAARFGEEGLFAQMASRGYVASMTGAERDTAFANAAGCSAAIARTLLSNGADPHAQSENGNAWHALGEVYGVCHAAGETRRAELAEVLIAAQVSPGRANGQRRIPLHNIESPAVVRGLIRAGADLDAKGSGGETPLMTTQDDRVALILLRAGADPHAGASVGALRARAREYHWPATLAWLDAKGL</sequence>
<dbReference type="InterPro" id="IPR045497">
    <property type="entry name" value="DUF6438"/>
</dbReference>
<protein>
    <recommendedName>
        <fullName evidence="1">DUF6438 domain-containing protein</fullName>
    </recommendedName>
</protein>
<proteinExistence type="predicted"/>
<reference evidence="2 3" key="1">
    <citation type="submission" date="2019-12" db="EMBL/GenBank/DDBJ databases">
        <title>Genomic-based taxomic classification of the family Erythrobacteraceae.</title>
        <authorList>
            <person name="Xu L."/>
        </authorList>
    </citation>
    <scope>NUCLEOTIDE SEQUENCE [LARGE SCALE GENOMIC DNA]</scope>
    <source>
        <strain evidence="2 3">S36</strain>
    </source>
</reference>
<dbReference type="EMBL" id="WTYJ01000002">
    <property type="protein sequence ID" value="MXO99550.1"/>
    <property type="molecule type" value="Genomic_DNA"/>
</dbReference>
<gene>
    <name evidence="2" type="ORF">GRI97_11180</name>
</gene>
<dbReference type="Gene3D" id="1.25.40.20">
    <property type="entry name" value="Ankyrin repeat-containing domain"/>
    <property type="match status" value="1"/>
</dbReference>
<name>A0A6I4TWB4_9SPHN</name>
<dbReference type="SUPFAM" id="SSF48403">
    <property type="entry name" value="Ankyrin repeat"/>
    <property type="match status" value="1"/>
</dbReference>
<comment type="caution">
    <text evidence="2">The sequence shown here is derived from an EMBL/GenBank/DDBJ whole genome shotgun (WGS) entry which is preliminary data.</text>
</comment>